<comment type="caution">
    <text evidence="1">The sequence shown here is derived from an EMBL/GenBank/DDBJ whole genome shotgun (WGS) entry which is preliminary data.</text>
</comment>
<dbReference type="AlphaFoldDB" id="N8YVZ0"/>
<dbReference type="RefSeq" id="WP_004827927.1">
    <property type="nucleotide sequence ID" value="NZ_KB849466.1"/>
</dbReference>
<dbReference type="HOGENOM" id="CLU_179928_3_0_6"/>
<sequence>MAVYSISYDLNKEGQNYKDLIAEIKSFNGYCKVMDSYWFVSSNNDAQIVYSKLAKHIDKNDRLLVMQTSSNRQGWLDKDVWEWLNKHEIKSVV</sequence>
<gene>
    <name evidence="1" type="ORF">F963_00430</name>
</gene>
<protein>
    <recommendedName>
        <fullName evidence="3">SinR family protein</fullName>
    </recommendedName>
</protein>
<proteinExistence type="predicted"/>
<evidence type="ECO:0000313" key="2">
    <source>
        <dbReference type="Proteomes" id="UP000013270"/>
    </source>
</evidence>
<dbReference type="Proteomes" id="UP000013270">
    <property type="component" value="Unassembled WGS sequence"/>
</dbReference>
<evidence type="ECO:0000313" key="1">
    <source>
        <dbReference type="EMBL" id="ENV23703.1"/>
    </source>
</evidence>
<dbReference type="PATRIC" id="fig|1217651.3.peg.409"/>
<name>N8YVZ0_ACIBZ</name>
<accession>N8YVZ0</accession>
<dbReference type="EMBL" id="APPK01000011">
    <property type="protein sequence ID" value="ENV23703.1"/>
    <property type="molecule type" value="Genomic_DNA"/>
</dbReference>
<organism evidence="1 2">
    <name type="scientific">Acinetobacter bereziniae NIPH 3</name>
    <dbReference type="NCBI Taxonomy" id="1217651"/>
    <lineage>
        <taxon>Bacteria</taxon>
        <taxon>Pseudomonadati</taxon>
        <taxon>Pseudomonadota</taxon>
        <taxon>Gammaproteobacteria</taxon>
        <taxon>Moraxellales</taxon>
        <taxon>Moraxellaceae</taxon>
        <taxon>Acinetobacter</taxon>
    </lineage>
</organism>
<reference evidence="1 2" key="1">
    <citation type="submission" date="2013-02" db="EMBL/GenBank/DDBJ databases">
        <title>The Genome Sequence of Acinetobacter bereziniae NIPH 3.</title>
        <authorList>
            <consortium name="The Broad Institute Genome Sequencing Platform"/>
            <consortium name="The Broad Institute Genome Sequencing Center for Infectious Disease"/>
            <person name="Cerqueira G."/>
            <person name="Feldgarden M."/>
            <person name="Courvalin P."/>
            <person name="Perichon B."/>
            <person name="Grillot-Courvalin C."/>
            <person name="Clermont D."/>
            <person name="Rocha E."/>
            <person name="Yoon E.-J."/>
            <person name="Nemec A."/>
            <person name="Walker B."/>
            <person name="Young S.K."/>
            <person name="Zeng Q."/>
            <person name="Gargeya S."/>
            <person name="Fitzgerald M."/>
            <person name="Haas B."/>
            <person name="Abouelleil A."/>
            <person name="Alvarado L."/>
            <person name="Arachchi H.M."/>
            <person name="Berlin A.M."/>
            <person name="Chapman S.B."/>
            <person name="Dewar J."/>
            <person name="Goldberg J."/>
            <person name="Griggs A."/>
            <person name="Gujja S."/>
            <person name="Hansen M."/>
            <person name="Howarth C."/>
            <person name="Imamovic A."/>
            <person name="Larimer J."/>
            <person name="McCowan C."/>
            <person name="Murphy C."/>
            <person name="Neiman D."/>
            <person name="Pearson M."/>
            <person name="Priest M."/>
            <person name="Roberts A."/>
            <person name="Saif S."/>
            <person name="Shea T."/>
            <person name="Sisk P."/>
            <person name="Sykes S."/>
            <person name="Wortman J."/>
            <person name="Nusbaum C."/>
            <person name="Birren B."/>
        </authorList>
    </citation>
    <scope>NUCLEOTIDE SEQUENCE [LARGE SCALE GENOMIC DNA]</scope>
    <source>
        <strain evidence="1 2">NIPH 3</strain>
    </source>
</reference>
<evidence type="ECO:0008006" key="3">
    <source>
        <dbReference type="Google" id="ProtNLM"/>
    </source>
</evidence>